<dbReference type="STRING" id="1798492.A3C89_02785"/>
<name>A0A1F6DDD0_9BACT</name>
<evidence type="ECO:0000313" key="12">
    <source>
        <dbReference type="EMBL" id="OGG59401.1"/>
    </source>
</evidence>
<keyword evidence="3" id="KW-0813">Transport</keyword>
<proteinExistence type="predicted"/>
<evidence type="ECO:0000256" key="8">
    <source>
        <dbReference type="ARBA" id="ARBA00023010"/>
    </source>
</evidence>
<dbReference type="InterPro" id="IPR005665">
    <property type="entry name" value="SecF_bac"/>
</dbReference>
<dbReference type="GO" id="GO:0015450">
    <property type="term" value="F:protein-transporting ATPase activity"/>
    <property type="evidence" value="ECO:0007669"/>
    <property type="project" value="InterPro"/>
</dbReference>
<dbReference type="InterPro" id="IPR022645">
    <property type="entry name" value="SecD/SecF_bac"/>
</dbReference>
<feature type="transmembrane region" description="Helical" evidence="10">
    <location>
        <begin position="249"/>
        <end position="269"/>
    </location>
</feature>
<feature type="domain" description="Protein export membrane protein SecD/SecF C-terminal" evidence="11">
    <location>
        <begin position="107"/>
        <end position="299"/>
    </location>
</feature>
<protein>
    <recommendedName>
        <fullName evidence="2">Protein translocase subunit SecF</fullName>
    </recommendedName>
</protein>
<evidence type="ECO:0000256" key="1">
    <source>
        <dbReference type="ARBA" id="ARBA00004651"/>
    </source>
</evidence>
<gene>
    <name evidence="12" type="ORF">A3C89_02785</name>
</gene>
<feature type="transmembrane region" description="Helical" evidence="10">
    <location>
        <begin position="9"/>
        <end position="27"/>
    </location>
</feature>
<dbReference type="PRINTS" id="PR01755">
    <property type="entry name" value="SECFTRNLCASE"/>
</dbReference>
<evidence type="ECO:0000256" key="3">
    <source>
        <dbReference type="ARBA" id="ARBA00022448"/>
    </source>
</evidence>
<keyword evidence="5 10" id="KW-0812">Transmembrane</keyword>
<dbReference type="GO" id="GO:0006886">
    <property type="term" value="P:intracellular protein transport"/>
    <property type="evidence" value="ECO:0007669"/>
    <property type="project" value="InterPro"/>
</dbReference>
<reference evidence="12 13" key="1">
    <citation type="journal article" date="2016" name="Nat. Commun.">
        <title>Thousands of microbial genomes shed light on interconnected biogeochemical processes in an aquifer system.</title>
        <authorList>
            <person name="Anantharaman K."/>
            <person name="Brown C.T."/>
            <person name="Hug L.A."/>
            <person name="Sharon I."/>
            <person name="Castelle C.J."/>
            <person name="Probst A.J."/>
            <person name="Thomas B.C."/>
            <person name="Singh A."/>
            <person name="Wilkins M.J."/>
            <person name="Karaoz U."/>
            <person name="Brodie E.L."/>
            <person name="Williams K.H."/>
            <person name="Hubbard S.S."/>
            <person name="Banfield J.F."/>
        </authorList>
    </citation>
    <scope>NUCLEOTIDE SEQUENCE [LARGE SCALE GENOMIC DNA]</scope>
</reference>
<dbReference type="EMBL" id="MFLF01000016">
    <property type="protein sequence ID" value="OGG59401.1"/>
    <property type="molecule type" value="Genomic_DNA"/>
</dbReference>
<evidence type="ECO:0000256" key="10">
    <source>
        <dbReference type="SAM" id="Phobius"/>
    </source>
</evidence>
<evidence type="ECO:0000256" key="7">
    <source>
        <dbReference type="ARBA" id="ARBA00022989"/>
    </source>
</evidence>
<evidence type="ECO:0000259" key="11">
    <source>
        <dbReference type="Pfam" id="PF02355"/>
    </source>
</evidence>
<evidence type="ECO:0000256" key="4">
    <source>
        <dbReference type="ARBA" id="ARBA00022475"/>
    </source>
</evidence>
<accession>A0A1F6DDD0</accession>
<organism evidence="12 13">
    <name type="scientific">Candidatus Kaiserbacteria bacterium RIFCSPHIGHO2_02_FULL_50_50</name>
    <dbReference type="NCBI Taxonomy" id="1798492"/>
    <lineage>
        <taxon>Bacteria</taxon>
        <taxon>Candidatus Kaiseribacteriota</taxon>
    </lineage>
</organism>
<dbReference type="InterPro" id="IPR048634">
    <property type="entry name" value="SecD_SecF_C"/>
</dbReference>
<dbReference type="GO" id="GO:0005886">
    <property type="term" value="C:plasma membrane"/>
    <property type="evidence" value="ECO:0007669"/>
    <property type="project" value="UniProtKB-SubCell"/>
</dbReference>
<dbReference type="NCBIfam" id="TIGR00966">
    <property type="entry name" value="transloc_SecF"/>
    <property type="match status" value="1"/>
</dbReference>
<feature type="transmembrane region" description="Helical" evidence="10">
    <location>
        <begin position="275"/>
        <end position="299"/>
    </location>
</feature>
<keyword evidence="7 10" id="KW-1133">Transmembrane helix</keyword>
<comment type="caution">
    <text evidence="12">The sequence shown here is derived from an EMBL/GenBank/DDBJ whole genome shotgun (WGS) entry which is preliminary data.</text>
</comment>
<comment type="subcellular location">
    <subcellularLocation>
        <location evidence="1">Cell membrane</location>
        <topology evidence="1">Multi-pass membrane protein</topology>
    </subcellularLocation>
</comment>
<evidence type="ECO:0000256" key="6">
    <source>
        <dbReference type="ARBA" id="ARBA00022927"/>
    </source>
</evidence>
<dbReference type="PANTHER" id="PTHR30081">
    <property type="entry name" value="PROTEIN-EXPORT MEMBRANE PROTEIN SEC"/>
    <property type="match status" value="1"/>
</dbReference>
<evidence type="ECO:0000256" key="5">
    <source>
        <dbReference type="ARBA" id="ARBA00022692"/>
    </source>
</evidence>
<dbReference type="Proteomes" id="UP000178794">
    <property type="component" value="Unassembled WGS sequence"/>
</dbReference>
<sequence>MISRFLKHYLIAFVAIMIVSVGILVAYTPRIGLEFTGGALTEVRYEVAPSLEALYALLDTLPLAKPLESYALRETTFNDGKAGIMLRTRELVEAERIAIHGALVASDASSTVTRYTAVGSVVGQELIDKAWWAIAAIILSIVLYVAFAFRGTPGNFKSSLFGIVTVAVLVHDLVVPSAALAILGQTAGAEIDTLFVIALLAILGYSVNDTVVIFDRVREELQRDAQKKVARTLAEIVDTATKLTLGRSLNTSMTVVFVLAALYVFGAPVTATFSLIMLIGVLAGTYSSIFIATPLLIALAPKFMRPQEDDAAPTPSV</sequence>
<dbReference type="Gene3D" id="1.20.1640.10">
    <property type="entry name" value="Multidrug efflux transporter AcrB transmembrane domain"/>
    <property type="match status" value="1"/>
</dbReference>
<dbReference type="AlphaFoldDB" id="A0A1F6DDD0"/>
<feature type="transmembrane region" description="Helical" evidence="10">
    <location>
        <begin position="194"/>
        <end position="214"/>
    </location>
</feature>
<keyword evidence="6" id="KW-0653">Protein transport</keyword>
<evidence type="ECO:0000313" key="13">
    <source>
        <dbReference type="Proteomes" id="UP000178794"/>
    </source>
</evidence>
<keyword evidence="9 10" id="KW-0472">Membrane</keyword>
<feature type="transmembrane region" description="Helical" evidence="10">
    <location>
        <begin position="130"/>
        <end position="149"/>
    </location>
</feature>
<dbReference type="PANTHER" id="PTHR30081:SF8">
    <property type="entry name" value="PROTEIN TRANSLOCASE SUBUNIT SECF"/>
    <property type="match status" value="1"/>
</dbReference>
<keyword evidence="8" id="KW-0811">Translocation</keyword>
<feature type="transmembrane region" description="Helical" evidence="10">
    <location>
        <begin position="161"/>
        <end position="182"/>
    </location>
</feature>
<dbReference type="InterPro" id="IPR022813">
    <property type="entry name" value="SecD/SecF_arch_bac"/>
</dbReference>
<dbReference type="Pfam" id="PF02355">
    <property type="entry name" value="SecD_SecF_C"/>
    <property type="match status" value="1"/>
</dbReference>
<dbReference type="SUPFAM" id="SSF82866">
    <property type="entry name" value="Multidrug efflux transporter AcrB transmembrane domain"/>
    <property type="match status" value="1"/>
</dbReference>
<evidence type="ECO:0000256" key="9">
    <source>
        <dbReference type="ARBA" id="ARBA00023136"/>
    </source>
</evidence>
<keyword evidence="4" id="KW-1003">Cell membrane</keyword>
<evidence type="ECO:0000256" key="2">
    <source>
        <dbReference type="ARBA" id="ARBA00015792"/>
    </source>
</evidence>